<organism evidence="1 2">
    <name type="scientific">Agaribacter flavus</name>
    <dbReference type="NCBI Taxonomy" id="1902781"/>
    <lineage>
        <taxon>Bacteria</taxon>
        <taxon>Pseudomonadati</taxon>
        <taxon>Pseudomonadota</taxon>
        <taxon>Gammaproteobacteria</taxon>
        <taxon>Alteromonadales</taxon>
        <taxon>Alteromonadaceae</taxon>
        <taxon>Agaribacter</taxon>
    </lineage>
</organism>
<evidence type="ECO:0000313" key="2">
    <source>
        <dbReference type="Proteomes" id="UP001595478"/>
    </source>
</evidence>
<accession>A0ABV7FQY5</accession>
<comment type="caution">
    <text evidence="1">The sequence shown here is derived from an EMBL/GenBank/DDBJ whole genome shotgun (WGS) entry which is preliminary data.</text>
</comment>
<dbReference type="Pfam" id="PF13618">
    <property type="entry name" value="Gluconate_2-dh3"/>
    <property type="match status" value="1"/>
</dbReference>
<dbReference type="Proteomes" id="UP001595478">
    <property type="component" value="Unassembled WGS sequence"/>
</dbReference>
<name>A0ABV7FQY5_9ALTE</name>
<keyword evidence="1" id="KW-0560">Oxidoreductase</keyword>
<dbReference type="RefSeq" id="WP_376920825.1">
    <property type="nucleotide sequence ID" value="NZ_JBHRSW010000029.1"/>
</dbReference>
<dbReference type="EC" id="1.-.-.-" evidence="1"/>
<keyword evidence="2" id="KW-1185">Reference proteome</keyword>
<reference evidence="2" key="1">
    <citation type="journal article" date="2019" name="Int. J. Syst. Evol. Microbiol.">
        <title>The Global Catalogue of Microorganisms (GCM) 10K type strain sequencing project: providing services to taxonomists for standard genome sequencing and annotation.</title>
        <authorList>
            <consortium name="The Broad Institute Genomics Platform"/>
            <consortium name="The Broad Institute Genome Sequencing Center for Infectious Disease"/>
            <person name="Wu L."/>
            <person name="Ma J."/>
        </authorList>
    </citation>
    <scope>NUCLEOTIDE SEQUENCE [LARGE SCALE GENOMIC DNA]</scope>
    <source>
        <strain evidence="2">KCTC 52473</strain>
    </source>
</reference>
<protein>
    <submittedName>
        <fullName evidence="1">Gluconate 2-dehydrogenase subunit 3 family protein</fullName>
        <ecNumber evidence="1">1.-.-.-</ecNumber>
    </submittedName>
</protein>
<evidence type="ECO:0000313" key="1">
    <source>
        <dbReference type="EMBL" id="MFC3122703.1"/>
    </source>
</evidence>
<sequence>MQDKYSDDDSYIGHIERRDFLKLLTQIAGTSAATAVLSGCAISTGLKYVHQRPTPPTDGSLLSDYEVTILKDICDTVLPKTDTPSASELNCHGFIEHQLTHCHTNKQQTDCMEIINKIDWYSQHMYEQTFSELKPQEKEDTLLKIEAEHDFVASDHKQFSFLKALIVFAYFTSQVGATKALNYQGVPGGFKGSIANTQDTKSWGSLDFY</sequence>
<dbReference type="InterPro" id="IPR027056">
    <property type="entry name" value="Gluconate_2DH_su3"/>
</dbReference>
<proteinExistence type="predicted"/>
<dbReference type="GO" id="GO:0016491">
    <property type="term" value="F:oxidoreductase activity"/>
    <property type="evidence" value="ECO:0007669"/>
    <property type="project" value="UniProtKB-KW"/>
</dbReference>
<dbReference type="EMBL" id="JBHRSW010000029">
    <property type="protein sequence ID" value="MFC3122703.1"/>
    <property type="molecule type" value="Genomic_DNA"/>
</dbReference>
<gene>
    <name evidence="1" type="ORF">ACFOHL_13850</name>
</gene>